<accession>A0ABR3F9M8</accession>
<sequence length="144" mass="16544">MSILKLRIKFCTLSEGTGEDCTEVLLEFHEDMLKCILSGWEVWRVLKERSDILFTPRYHSSSPDFPGPSELVEYMECYCKKQAEEQEPQDESSALSDDNVQVLPTKRARTRPCQDIVKKIERRNAENAAKKAAEKLASLSEDEE</sequence>
<evidence type="ECO:0000313" key="3">
    <source>
        <dbReference type="Proteomes" id="UP001465976"/>
    </source>
</evidence>
<reference evidence="2 3" key="1">
    <citation type="submission" date="2024-02" db="EMBL/GenBank/DDBJ databases">
        <title>A draft genome for the cacao thread blight pathogen Marasmius crinis-equi.</title>
        <authorList>
            <person name="Cohen S.P."/>
            <person name="Baruah I.K."/>
            <person name="Amoako-Attah I."/>
            <person name="Bukari Y."/>
            <person name="Meinhardt L.W."/>
            <person name="Bailey B.A."/>
        </authorList>
    </citation>
    <scope>NUCLEOTIDE SEQUENCE [LARGE SCALE GENOMIC DNA]</scope>
    <source>
        <strain evidence="2 3">GH-76</strain>
    </source>
</reference>
<proteinExistence type="predicted"/>
<evidence type="ECO:0000313" key="2">
    <source>
        <dbReference type="EMBL" id="KAL0571756.1"/>
    </source>
</evidence>
<protein>
    <submittedName>
        <fullName evidence="2">Uncharacterized protein</fullName>
    </submittedName>
</protein>
<gene>
    <name evidence="2" type="ORF">V5O48_010200</name>
</gene>
<organism evidence="2 3">
    <name type="scientific">Marasmius crinis-equi</name>
    <dbReference type="NCBI Taxonomy" id="585013"/>
    <lineage>
        <taxon>Eukaryota</taxon>
        <taxon>Fungi</taxon>
        <taxon>Dikarya</taxon>
        <taxon>Basidiomycota</taxon>
        <taxon>Agaricomycotina</taxon>
        <taxon>Agaricomycetes</taxon>
        <taxon>Agaricomycetidae</taxon>
        <taxon>Agaricales</taxon>
        <taxon>Marasmiineae</taxon>
        <taxon>Marasmiaceae</taxon>
        <taxon>Marasmius</taxon>
    </lineage>
</organism>
<dbReference type="EMBL" id="JBAHYK010000720">
    <property type="protein sequence ID" value="KAL0571756.1"/>
    <property type="molecule type" value="Genomic_DNA"/>
</dbReference>
<comment type="caution">
    <text evidence="2">The sequence shown here is derived from an EMBL/GenBank/DDBJ whole genome shotgun (WGS) entry which is preliminary data.</text>
</comment>
<dbReference type="Proteomes" id="UP001465976">
    <property type="component" value="Unassembled WGS sequence"/>
</dbReference>
<evidence type="ECO:0000256" key="1">
    <source>
        <dbReference type="SAM" id="MobiDB-lite"/>
    </source>
</evidence>
<name>A0ABR3F9M8_9AGAR</name>
<feature type="region of interest" description="Disordered" evidence="1">
    <location>
        <begin position="83"/>
        <end position="108"/>
    </location>
</feature>
<keyword evidence="3" id="KW-1185">Reference proteome</keyword>